<evidence type="ECO:0000313" key="1">
    <source>
        <dbReference type="EMBL" id="KAB1139598.1"/>
    </source>
</evidence>
<dbReference type="AlphaFoldDB" id="A0A6H9UNP0"/>
<dbReference type="Proteomes" id="UP000442707">
    <property type="component" value="Unassembled WGS sequence"/>
</dbReference>
<sequence>MTPPVPRPVRLIAWARRGVCAPGPAFSGRFARCKEALMPVARLLATTIALMVVLLAGCTGNDDPRRPSGEISVATGNQGGVYAEYGAGYAELIDRRLPDASARVLHTGGSVDNLRLVGAGKVRVGFTLADSAADAVAGRAPFTERVPVVALAALYDNYVQLVVPADSPVRSVRELRGRRVSVGAVGSGTALLAERILKVAGLSPGKDVSARRLDVRESTGALAAGRIDAFFWSGGLPTAAITDLRRTMPIRLVGLGDVVDDLTRSYGELYTETTVPAVVYGPQSAVTTVSVPNFLVVRRNMPDAEAYWLTRLLFEGQSQLIRAHPEARRLDRRTAIATHPLDLHPGAARWFRESHP</sequence>
<gene>
    <name evidence="1" type="ORF">F7R91_39235</name>
</gene>
<protein>
    <submittedName>
        <fullName evidence="1">TAXI family TRAP transporter solute-binding subunit</fullName>
    </submittedName>
</protein>
<dbReference type="InterPro" id="IPR011852">
    <property type="entry name" value="TRAP_TAXI"/>
</dbReference>
<keyword evidence="2" id="KW-1185">Reference proteome</keyword>
<proteinExistence type="predicted"/>
<comment type="caution">
    <text evidence="1">The sequence shown here is derived from an EMBL/GenBank/DDBJ whole genome shotgun (WGS) entry which is preliminary data.</text>
</comment>
<organism evidence="1 2">
    <name type="scientific">Streptomyces luteolifulvus</name>
    <dbReference type="NCBI Taxonomy" id="2615112"/>
    <lineage>
        <taxon>Bacteria</taxon>
        <taxon>Bacillati</taxon>
        <taxon>Actinomycetota</taxon>
        <taxon>Actinomycetes</taxon>
        <taxon>Kitasatosporales</taxon>
        <taxon>Streptomycetaceae</taxon>
        <taxon>Streptomyces</taxon>
    </lineage>
</organism>
<dbReference type="EMBL" id="VZRB01000057">
    <property type="protein sequence ID" value="KAB1139598.1"/>
    <property type="molecule type" value="Genomic_DNA"/>
</dbReference>
<reference evidence="1 2" key="1">
    <citation type="submission" date="2019-09" db="EMBL/GenBank/DDBJ databases">
        <title>Screening of Novel Bioactive Compounds from Soil-Associated.</title>
        <authorList>
            <person name="Zhao S."/>
        </authorList>
    </citation>
    <scope>NUCLEOTIDE SEQUENCE [LARGE SCALE GENOMIC DNA]</scope>
    <source>
        <strain evidence="1 2">HIT-DPA4</strain>
    </source>
</reference>
<dbReference type="Pfam" id="PF16868">
    <property type="entry name" value="NMT1_3"/>
    <property type="match status" value="1"/>
</dbReference>
<dbReference type="PANTHER" id="PTHR42941">
    <property type="entry name" value="SLL1037 PROTEIN"/>
    <property type="match status" value="1"/>
</dbReference>
<dbReference type="NCBIfam" id="TIGR02122">
    <property type="entry name" value="TRAP_TAXI"/>
    <property type="match status" value="1"/>
</dbReference>
<name>A0A6H9UNP0_9ACTN</name>
<accession>A0A6H9UNP0</accession>
<evidence type="ECO:0000313" key="2">
    <source>
        <dbReference type="Proteomes" id="UP000442707"/>
    </source>
</evidence>
<dbReference type="Gene3D" id="3.40.190.10">
    <property type="entry name" value="Periplasmic binding protein-like II"/>
    <property type="match status" value="2"/>
</dbReference>
<dbReference type="SUPFAM" id="SSF53850">
    <property type="entry name" value="Periplasmic binding protein-like II"/>
    <property type="match status" value="1"/>
</dbReference>
<dbReference type="CDD" id="cd13569">
    <property type="entry name" value="PBP2_TAXI_TRAP_like_1"/>
    <property type="match status" value="1"/>
</dbReference>
<dbReference type="PANTHER" id="PTHR42941:SF1">
    <property type="entry name" value="SLL1037 PROTEIN"/>
    <property type="match status" value="1"/>
</dbReference>